<keyword evidence="5" id="KW-0130">Cell adhesion</keyword>
<keyword evidence="8" id="KW-1015">Disulfide bond</keyword>
<dbReference type="FunFam" id="2.60.40.10:FF:000104">
    <property type="entry name" value="Down syndrome cell adhesion molecule b"/>
    <property type="match status" value="1"/>
</dbReference>
<dbReference type="InterPro" id="IPR007110">
    <property type="entry name" value="Ig-like_dom"/>
</dbReference>
<dbReference type="InterPro" id="IPR003599">
    <property type="entry name" value="Ig_sub"/>
</dbReference>
<evidence type="ECO:0000313" key="15">
    <source>
        <dbReference type="Proteomes" id="UP000827092"/>
    </source>
</evidence>
<dbReference type="FunFam" id="2.60.40.10:FF:000678">
    <property type="entry name" value="Down syndrome cell adhesion molecule-like protein Dscam2"/>
    <property type="match status" value="1"/>
</dbReference>
<keyword evidence="15" id="KW-1185">Reference proteome</keyword>
<feature type="domain" description="Fibronectin type-III" evidence="13">
    <location>
        <begin position="1215"/>
        <end position="1311"/>
    </location>
</feature>
<feature type="domain" description="Ig-like" evidence="12">
    <location>
        <begin position="532"/>
        <end position="614"/>
    </location>
</feature>
<dbReference type="InterPro" id="IPR013098">
    <property type="entry name" value="Ig_I-set"/>
</dbReference>
<feature type="domain" description="Ig-like" evidence="12">
    <location>
        <begin position="435"/>
        <end position="529"/>
    </location>
</feature>
<feature type="domain" description="Ig-like" evidence="12">
    <location>
        <begin position="344"/>
        <end position="429"/>
    </location>
</feature>
<keyword evidence="7 11" id="KW-0472">Membrane</keyword>
<reference evidence="14 15" key="1">
    <citation type="journal article" date="2022" name="Nat. Ecol. Evol.">
        <title>A masculinizing supergene underlies an exaggerated male reproductive morph in a spider.</title>
        <authorList>
            <person name="Hendrickx F."/>
            <person name="De Corte Z."/>
            <person name="Sonet G."/>
            <person name="Van Belleghem S.M."/>
            <person name="Kostlbacher S."/>
            <person name="Vangestel C."/>
        </authorList>
    </citation>
    <scope>NUCLEOTIDE SEQUENCE [LARGE SCALE GENOMIC DNA]</scope>
    <source>
        <strain evidence="14">W744_W776</strain>
    </source>
</reference>
<keyword evidence="9" id="KW-0393">Immunoglobulin domain</keyword>
<evidence type="ECO:0000256" key="8">
    <source>
        <dbReference type="ARBA" id="ARBA00023157"/>
    </source>
</evidence>
<feature type="domain" description="Ig-like" evidence="12">
    <location>
        <begin position="720"/>
        <end position="814"/>
    </location>
</feature>
<feature type="compositionally biased region" description="Basic and acidic residues" evidence="10">
    <location>
        <begin position="1504"/>
        <end position="1521"/>
    </location>
</feature>
<evidence type="ECO:0000256" key="9">
    <source>
        <dbReference type="ARBA" id="ARBA00023319"/>
    </source>
</evidence>
<gene>
    <name evidence="14" type="ORF">JTE90_023476</name>
</gene>
<dbReference type="InterPro" id="IPR036179">
    <property type="entry name" value="Ig-like_dom_sf"/>
</dbReference>
<evidence type="ECO:0000256" key="4">
    <source>
        <dbReference type="ARBA" id="ARBA00022737"/>
    </source>
</evidence>
<sequence length="1552" mass="173304">MLWISDRRNLFYPLCLKNFCCIICSVALWCVISAFGDDQLLRGPSFITEPPSKVEFSNSSGTAISCTAHGSPHPMVAWMKADGEILQDLSGLRYTRHDGTLVFPPFPGEEYRADVHATVYRCEASNAAGTIGSRDVHVRAVVMQSYDIQLFDEFVIRGNMAILHCPVPSFVSDYVKVTSWERMDGFLVSPSIVSGKYGVLDNGDLYIKDTSEHDGTYNFRCHVENTVTKEKRNSRNYARVIVTDSHHSQVPRITRKTNRITVRPGQRVTLPCIAQGYPVPAYRWRKHYGDELVLPGMGSMERQEGGILIFEKISLSDAGKYTCYVSNTMGEDKMETELVVQEDIAVSIFPKSSRVDIGKNTTFNCSITGGPVDSVVWKKDMRFVISNPRITFPIPTLLHLASATRQDGGMYQCFAHRDYVVTQASAQLIIGDVAPKFKVTFPEKIFRSGSFVSLMCVATGNPAPQMKWTIDSIWPLSNRPGVLVSTYLSNHGEVFSYVNITSVDVTDSGVYSCEAYNDAGRVTHARRVNVFGNLFIRPLNNLSALSGEEFSVMCPFGGYPFDAIIWKRDGRQLPVNQRQRVFPNGTFYVSDMQPGVDDGLYSCEVTYGKEMPVSRTFSILIRTEPRVGNFAFPNNLHEGMRTAVTCIVLAGDPPITTRWIKDGLPLLEDPDTSILYAGNGFISTLSINVLSYKHNGNYSCVASNDVGSGSYSTRLQVKVPTRWLLEPRDTSAIAGRAARIDCQADGVPQPHVRWKMSTNSPTEEFKTIVSSSHVHILVNGSLNFRSVETSDEGSYLCEANNGVGLGLSTVVRLTVHSAPKFESKFTVLTARRGEKVTLNCNSYGDVPITFTWRKNGVVVDPLTKPRYAQTTENIRGGEGVKLIIEKAEREDSAAFTCTAMNDFGEDSMNFQLTVQDVPDAPQNLEIHDVGSRSVRLTWNRPFDGNSPILRYTTAWRRIDDQAVGGPLTVPGEETTLIIRGLKPKTRYFFRVKCDNMLGDSQYGAEVAITTLEEPPREAPISVKATPLTSRSVNVTWQRPLRSEDSSSVDGFYVGVKSKGGIEPFTFKSVVMTESLIQHFEIRNLHRFTEYSVVVQPFNSRGAGPPSEEMHVRTLEFDNPGTPAIKSYYTTSKTIKVSWDINITPDAPVSGYYLYNQMEGSPWQEVRLRGDIKEYLLQDLQCGTKYYCYVVAYNSAGRGNNSEAISVKTDGNAPIAPDKRFLLNLNFTTLFVNLNSWHNGGCPIRFFVIQYKANGQQDWTLVSNNIIPEQQNITIMDLIPGTWYSLLMTARNDAGSTDAEYVFATMTTTGEYPPRPSEVSDVGGSFYRHLLITVPVVSSAVVLIVVLCVVCLITRRRTSVRRTLSSDVTECNETMKPEAMPLSSTYETGQEPAYFPAPYASSRVPGYNNRDSCVHPGMGNQQNMGTFGSSRSGYTYDIPYPPRKMDKGEENYDSPILYFPQYAKGVDAGCHARLSTYECNRKRKSSLSFRTIEESPSSGESDDGEIMRTRKERILKDESRESETECDRIWKSLEECKYEANKRWAEQTVSILT</sequence>
<feature type="domain" description="Ig-like" evidence="12">
    <location>
        <begin position="819"/>
        <end position="915"/>
    </location>
</feature>
<dbReference type="SMART" id="SM00409">
    <property type="entry name" value="IG"/>
    <property type="match status" value="8"/>
</dbReference>
<dbReference type="InterPro" id="IPR003961">
    <property type="entry name" value="FN3_dom"/>
</dbReference>
<dbReference type="Pfam" id="PF00041">
    <property type="entry name" value="fn3"/>
    <property type="match status" value="3"/>
</dbReference>
<evidence type="ECO:0000256" key="7">
    <source>
        <dbReference type="ARBA" id="ARBA00023136"/>
    </source>
</evidence>
<organism evidence="14 15">
    <name type="scientific">Oedothorax gibbosus</name>
    <dbReference type="NCBI Taxonomy" id="931172"/>
    <lineage>
        <taxon>Eukaryota</taxon>
        <taxon>Metazoa</taxon>
        <taxon>Ecdysozoa</taxon>
        <taxon>Arthropoda</taxon>
        <taxon>Chelicerata</taxon>
        <taxon>Arachnida</taxon>
        <taxon>Araneae</taxon>
        <taxon>Araneomorphae</taxon>
        <taxon>Entelegynae</taxon>
        <taxon>Araneoidea</taxon>
        <taxon>Linyphiidae</taxon>
        <taxon>Erigoninae</taxon>
        <taxon>Oedothorax</taxon>
    </lineage>
</organism>
<dbReference type="FunFam" id="2.60.40.10:FF:000032">
    <property type="entry name" value="palladin isoform X1"/>
    <property type="match status" value="1"/>
</dbReference>
<dbReference type="SUPFAM" id="SSF48726">
    <property type="entry name" value="Immunoglobulin"/>
    <property type="match status" value="9"/>
</dbReference>
<keyword evidence="4" id="KW-0677">Repeat</keyword>
<dbReference type="Proteomes" id="UP000827092">
    <property type="component" value="Unassembled WGS sequence"/>
</dbReference>
<dbReference type="PROSITE" id="PS50835">
    <property type="entry name" value="IG_LIKE"/>
    <property type="match status" value="8"/>
</dbReference>
<proteinExistence type="predicted"/>
<evidence type="ECO:0008006" key="16">
    <source>
        <dbReference type="Google" id="ProtNLM"/>
    </source>
</evidence>
<dbReference type="EMBL" id="JAFNEN010000036">
    <property type="protein sequence ID" value="KAG8198704.1"/>
    <property type="molecule type" value="Genomic_DNA"/>
</dbReference>
<evidence type="ECO:0000256" key="10">
    <source>
        <dbReference type="SAM" id="MobiDB-lite"/>
    </source>
</evidence>
<dbReference type="CDD" id="cd00096">
    <property type="entry name" value="Ig"/>
    <property type="match status" value="1"/>
</dbReference>
<feature type="transmembrane region" description="Helical" evidence="11">
    <location>
        <begin position="1329"/>
        <end position="1352"/>
    </location>
</feature>
<dbReference type="FunFam" id="2.60.40.10:FF:000333">
    <property type="entry name" value="Down syndrome cell adhesion molecule"/>
    <property type="match status" value="1"/>
</dbReference>
<feature type="domain" description="Ig-like" evidence="12">
    <location>
        <begin position="44"/>
        <end position="137"/>
    </location>
</feature>
<keyword evidence="2 11" id="KW-0812">Transmembrane</keyword>
<dbReference type="Pfam" id="PF25059">
    <property type="entry name" value="FN3_DSCAM-DSCAML_C"/>
    <property type="match status" value="1"/>
</dbReference>
<evidence type="ECO:0000313" key="14">
    <source>
        <dbReference type="EMBL" id="KAG8198704.1"/>
    </source>
</evidence>
<comment type="caution">
    <text evidence="14">The sequence shown here is derived from an EMBL/GenBank/DDBJ whole genome shotgun (WGS) entry which is preliminary data.</text>
</comment>
<protein>
    <recommendedName>
        <fullName evidence="16">Down syndrome cell adhesion molecule-like protein Dscam2</fullName>
    </recommendedName>
</protein>
<evidence type="ECO:0000256" key="3">
    <source>
        <dbReference type="ARBA" id="ARBA00022729"/>
    </source>
</evidence>
<feature type="domain" description="Fibronectin type-III" evidence="13">
    <location>
        <begin position="1018"/>
        <end position="1116"/>
    </location>
</feature>
<dbReference type="GO" id="GO:0009653">
    <property type="term" value="P:anatomical structure morphogenesis"/>
    <property type="evidence" value="ECO:0007669"/>
    <property type="project" value="UniProtKB-ARBA"/>
</dbReference>
<evidence type="ECO:0000256" key="11">
    <source>
        <dbReference type="SAM" id="Phobius"/>
    </source>
</evidence>
<dbReference type="Pfam" id="PF07679">
    <property type="entry name" value="I-set"/>
    <property type="match status" value="2"/>
</dbReference>
<dbReference type="InterPro" id="IPR056754">
    <property type="entry name" value="DSCAM/DSCAML_C"/>
</dbReference>
<dbReference type="GO" id="GO:0030154">
    <property type="term" value="P:cell differentiation"/>
    <property type="evidence" value="ECO:0007669"/>
    <property type="project" value="UniProtKB-ARBA"/>
</dbReference>
<evidence type="ECO:0000259" key="13">
    <source>
        <dbReference type="PROSITE" id="PS50853"/>
    </source>
</evidence>
<dbReference type="Pfam" id="PF13927">
    <property type="entry name" value="Ig_3"/>
    <property type="match status" value="4"/>
</dbReference>
<comment type="subcellular location">
    <subcellularLocation>
        <location evidence="1">Membrane</location>
        <topology evidence="1">Single-pass type I membrane protein</topology>
    </subcellularLocation>
</comment>
<dbReference type="GO" id="GO:0098609">
    <property type="term" value="P:cell-cell adhesion"/>
    <property type="evidence" value="ECO:0007669"/>
    <property type="project" value="TreeGrafter"/>
</dbReference>
<keyword evidence="3" id="KW-0732">Signal</keyword>
<feature type="domain" description="Fibronectin type-III" evidence="13">
    <location>
        <begin position="1118"/>
        <end position="1211"/>
    </location>
</feature>
<dbReference type="SMART" id="SM00060">
    <property type="entry name" value="FN3"/>
    <property type="match status" value="4"/>
</dbReference>
<feature type="domain" description="Fibronectin type-III" evidence="13">
    <location>
        <begin position="920"/>
        <end position="1013"/>
    </location>
</feature>
<dbReference type="InterPro" id="IPR003598">
    <property type="entry name" value="Ig_sub2"/>
</dbReference>
<dbReference type="FunFam" id="2.60.40.10:FF:000719">
    <property type="entry name" value="nephrin isoform X1"/>
    <property type="match status" value="1"/>
</dbReference>
<dbReference type="SUPFAM" id="SSF49265">
    <property type="entry name" value="Fibronectin type III"/>
    <property type="match status" value="2"/>
</dbReference>
<feature type="region of interest" description="Disordered" evidence="10">
    <location>
        <begin position="1487"/>
        <end position="1521"/>
    </location>
</feature>
<feature type="domain" description="Ig-like" evidence="12">
    <location>
        <begin position="251"/>
        <end position="341"/>
    </location>
</feature>
<dbReference type="PROSITE" id="PS50853">
    <property type="entry name" value="FN3"/>
    <property type="match status" value="4"/>
</dbReference>
<name>A0AAV6VPX8_9ARAC</name>
<dbReference type="PANTHER" id="PTHR44170:SF56">
    <property type="entry name" value="FIBRONECTIN TYPE-III DOMAIN-CONTAINING PROTEIN"/>
    <property type="match status" value="1"/>
</dbReference>
<dbReference type="CDD" id="cd00063">
    <property type="entry name" value="FN3"/>
    <property type="match status" value="4"/>
</dbReference>
<feature type="domain" description="Ig-like" evidence="12">
    <location>
        <begin position="625"/>
        <end position="716"/>
    </location>
</feature>
<dbReference type="InterPro" id="IPR036116">
    <property type="entry name" value="FN3_sf"/>
</dbReference>
<dbReference type="PANTHER" id="PTHR44170">
    <property type="entry name" value="PROTEIN SIDEKICK"/>
    <property type="match status" value="1"/>
</dbReference>
<dbReference type="FunFam" id="2.60.40.10:FF:000017">
    <property type="entry name" value="Down syndrome cell adhesion molecule b"/>
    <property type="match status" value="1"/>
</dbReference>
<dbReference type="FunFam" id="2.60.40.10:FF:000028">
    <property type="entry name" value="Neuronal cell adhesion molecule"/>
    <property type="match status" value="1"/>
</dbReference>
<evidence type="ECO:0000256" key="2">
    <source>
        <dbReference type="ARBA" id="ARBA00022692"/>
    </source>
</evidence>
<accession>A0AAV6VPX8</accession>
<evidence type="ECO:0000256" key="1">
    <source>
        <dbReference type="ARBA" id="ARBA00004479"/>
    </source>
</evidence>
<evidence type="ECO:0000256" key="5">
    <source>
        <dbReference type="ARBA" id="ARBA00022889"/>
    </source>
</evidence>
<dbReference type="SMART" id="SM00408">
    <property type="entry name" value="IGc2"/>
    <property type="match status" value="8"/>
</dbReference>
<dbReference type="GO" id="GO:0005886">
    <property type="term" value="C:plasma membrane"/>
    <property type="evidence" value="ECO:0007669"/>
    <property type="project" value="UniProtKB-SubCell"/>
</dbReference>
<evidence type="ECO:0000259" key="12">
    <source>
        <dbReference type="PROSITE" id="PS50835"/>
    </source>
</evidence>
<dbReference type="Gene3D" id="2.60.40.10">
    <property type="entry name" value="Immunoglobulins"/>
    <property type="match status" value="13"/>
</dbReference>
<keyword evidence="6 11" id="KW-1133">Transmembrane helix</keyword>
<dbReference type="InterPro" id="IPR013783">
    <property type="entry name" value="Ig-like_fold"/>
</dbReference>
<evidence type="ECO:0000256" key="6">
    <source>
        <dbReference type="ARBA" id="ARBA00022989"/>
    </source>
</evidence>